<feature type="compositionally biased region" description="Gly residues" evidence="1">
    <location>
        <begin position="190"/>
        <end position="216"/>
    </location>
</feature>
<feature type="region of interest" description="Disordered" evidence="1">
    <location>
        <begin position="185"/>
        <end position="273"/>
    </location>
</feature>
<feature type="domain" description="EF-hand" evidence="3">
    <location>
        <begin position="351"/>
        <end position="377"/>
    </location>
</feature>
<keyword evidence="2" id="KW-0732">Signal</keyword>
<feature type="domain" description="EF-hand" evidence="3">
    <location>
        <begin position="236"/>
        <end position="271"/>
    </location>
</feature>
<dbReference type="AlphaFoldDB" id="A0A517XNK7"/>
<evidence type="ECO:0000259" key="3">
    <source>
        <dbReference type="PROSITE" id="PS50222"/>
    </source>
</evidence>
<evidence type="ECO:0000313" key="4">
    <source>
        <dbReference type="EMBL" id="QDU19090.1"/>
    </source>
</evidence>
<feature type="compositionally biased region" description="Gly residues" evidence="1">
    <location>
        <begin position="28"/>
        <end position="114"/>
    </location>
</feature>
<feature type="compositionally biased region" description="Basic and acidic residues" evidence="1">
    <location>
        <begin position="460"/>
        <end position="475"/>
    </location>
</feature>
<dbReference type="InterPro" id="IPR002048">
    <property type="entry name" value="EF_hand_dom"/>
</dbReference>
<evidence type="ECO:0000256" key="2">
    <source>
        <dbReference type="SAM" id="SignalP"/>
    </source>
</evidence>
<dbReference type="Pfam" id="PF13202">
    <property type="entry name" value="EF-hand_5"/>
    <property type="match status" value="4"/>
</dbReference>
<name>A0A517XNK7_9BACT</name>
<feature type="signal peptide" evidence="2">
    <location>
        <begin position="1"/>
        <end position="23"/>
    </location>
</feature>
<reference evidence="4 5" key="1">
    <citation type="submission" date="2019-02" db="EMBL/GenBank/DDBJ databases">
        <title>Deep-cultivation of Planctomycetes and their phenomic and genomic characterization uncovers novel biology.</title>
        <authorList>
            <person name="Wiegand S."/>
            <person name="Jogler M."/>
            <person name="Boedeker C."/>
            <person name="Pinto D."/>
            <person name="Vollmers J."/>
            <person name="Rivas-Marin E."/>
            <person name="Kohn T."/>
            <person name="Peeters S.H."/>
            <person name="Heuer A."/>
            <person name="Rast P."/>
            <person name="Oberbeckmann S."/>
            <person name="Bunk B."/>
            <person name="Jeske O."/>
            <person name="Meyerdierks A."/>
            <person name="Storesund J.E."/>
            <person name="Kallscheuer N."/>
            <person name="Luecker S."/>
            <person name="Lage O.M."/>
            <person name="Pohl T."/>
            <person name="Merkel B.J."/>
            <person name="Hornburger P."/>
            <person name="Mueller R.-W."/>
            <person name="Bruemmer F."/>
            <person name="Labrenz M."/>
            <person name="Spormann A.M."/>
            <person name="Op den Camp H."/>
            <person name="Overmann J."/>
            <person name="Amann R."/>
            <person name="Jetten M.S.M."/>
            <person name="Mascher T."/>
            <person name="Medema M.H."/>
            <person name="Devos D.P."/>
            <person name="Kaster A.-K."/>
            <person name="Ovreas L."/>
            <person name="Rohde M."/>
            <person name="Galperin M.Y."/>
            <person name="Jogler C."/>
        </authorList>
    </citation>
    <scope>NUCLEOTIDE SEQUENCE [LARGE SCALE GENOMIC DNA]</scope>
    <source>
        <strain evidence="4 5">ETA_A1</strain>
    </source>
</reference>
<feature type="compositionally biased region" description="Basic and acidic residues" evidence="1">
    <location>
        <begin position="241"/>
        <end position="266"/>
    </location>
</feature>
<feature type="chain" id="PRO_5021954728" evidence="2">
    <location>
        <begin position="24"/>
        <end position="486"/>
    </location>
</feature>
<organism evidence="4 5">
    <name type="scientific">Urbifossiella limnaea</name>
    <dbReference type="NCBI Taxonomy" id="2528023"/>
    <lineage>
        <taxon>Bacteria</taxon>
        <taxon>Pseudomonadati</taxon>
        <taxon>Planctomycetota</taxon>
        <taxon>Planctomycetia</taxon>
        <taxon>Gemmatales</taxon>
        <taxon>Gemmataceae</taxon>
        <taxon>Urbifossiella</taxon>
    </lineage>
</organism>
<dbReference type="SMART" id="SM00054">
    <property type="entry name" value="EFh"/>
    <property type="match status" value="4"/>
</dbReference>
<evidence type="ECO:0000313" key="5">
    <source>
        <dbReference type="Proteomes" id="UP000319576"/>
    </source>
</evidence>
<dbReference type="CDD" id="cd00051">
    <property type="entry name" value="EFh"/>
    <property type="match status" value="1"/>
</dbReference>
<feature type="region of interest" description="Disordered" evidence="1">
    <location>
        <begin position="413"/>
        <end position="486"/>
    </location>
</feature>
<dbReference type="EMBL" id="CP036273">
    <property type="protein sequence ID" value="QDU19090.1"/>
    <property type="molecule type" value="Genomic_DNA"/>
</dbReference>
<dbReference type="Proteomes" id="UP000319576">
    <property type="component" value="Chromosome"/>
</dbReference>
<dbReference type="InterPro" id="IPR018247">
    <property type="entry name" value="EF_Hand_1_Ca_BS"/>
</dbReference>
<evidence type="ECO:0000256" key="1">
    <source>
        <dbReference type="SAM" id="MobiDB-lite"/>
    </source>
</evidence>
<feature type="compositionally biased region" description="Gly residues" evidence="1">
    <location>
        <begin position="422"/>
        <end position="457"/>
    </location>
</feature>
<dbReference type="RefSeq" id="WP_202920667.1">
    <property type="nucleotide sequence ID" value="NZ_CP036273.1"/>
</dbReference>
<gene>
    <name evidence="4" type="ORF">ETAA1_09930</name>
</gene>
<feature type="region of interest" description="Disordered" evidence="1">
    <location>
        <begin position="28"/>
        <end position="120"/>
    </location>
</feature>
<dbReference type="Gene3D" id="1.10.238.10">
    <property type="entry name" value="EF-hand"/>
    <property type="match status" value="2"/>
</dbReference>
<accession>A0A517XNK7</accession>
<protein>
    <submittedName>
        <fullName evidence="4">EF hand</fullName>
    </submittedName>
</protein>
<dbReference type="PROSITE" id="PS00018">
    <property type="entry name" value="EF_HAND_1"/>
    <property type="match status" value="3"/>
</dbReference>
<feature type="compositionally biased region" description="Gly residues" evidence="1">
    <location>
        <begin position="310"/>
        <end position="323"/>
    </location>
</feature>
<sequence precursor="true">MCARVSGAFFVLGMLLFTMGPIAGQPGGGKGGKGGFGGFPQGGGGFPQGGGGFPQGGGGFPQGGGGFRMQIQPGGGVPQGGGGFPQGGGFQQPGGGFPQGGGGFPQGGGGGGRRGGFDPESQWTTLLQQTGGTDYVDFSRISPDTRAMSKMISDRMGTQPYPESGVMTKDQFLQFATRNQELARAKMSGGQPGGQQGFGQPGGQPGFGQPGFGQQGGFPMQQGGFGGQGFGGKGGSSEEEIERRFKMGDRDGDGKLSPDEASERTRGMWNDYDTNRDGFVSLDEYKSLQLRLAGGGGTGQPQFGNDFRGTGEGGGFGGPGGFGGRREEKKDDFSNVGIRYGKLPPGLPDWFAEYDQDKDGQINMYEWRSVGGKTVAEFRELDANEDGFIAPLELIRVTATKAEVDRLIAIQNGETPEAGSGRSKGGSMAGGGGGKGGFPGFGGTGGGPGMTGKGGGPDARPAREERTAEKADRSKAGPWGNGGGKK</sequence>
<dbReference type="InterPro" id="IPR011992">
    <property type="entry name" value="EF-hand-dom_pair"/>
</dbReference>
<dbReference type="PROSITE" id="PS50222">
    <property type="entry name" value="EF_HAND_2"/>
    <property type="match status" value="2"/>
</dbReference>
<proteinExistence type="predicted"/>
<dbReference type="SUPFAM" id="SSF47473">
    <property type="entry name" value="EF-hand"/>
    <property type="match status" value="1"/>
</dbReference>
<feature type="compositionally biased region" description="Gly residues" evidence="1">
    <location>
        <begin position="223"/>
        <end position="235"/>
    </location>
</feature>
<keyword evidence="5" id="KW-1185">Reference proteome</keyword>
<dbReference type="GO" id="GO:0005509">
    <property type="term" value="F:calcium ion binding"/>
    <property type="evidence" value="ECO:0007669"/>
    <property type="project" value="InterPro"/>
</dbReference>
<dbReference type="KEGG" id="uli:ETAA1_09930"/>
<feature type="region of interest" description="Disordered" evidence="1">
    <location>
        <begin position="293"/>
        <end position="329"/>
    </location>
</feature>